<accession>A0A1G7HFA5</accession>
<evidence type="ECO:0000313" key="3">
    <source>
        <dbReference type="EMBL" id="SDE99058.1"/>
    </source>
</evidence>
<evidence type="ECO:0000259" key="2">
    <source>
        <dbReference type="PROSITE" id="PS50995"/>
    </source>
</evidence>
<dbReference type="Proteomes" id="UP000182427">
    <property type="component" value="Chromosome I"/>
</dbReference>
<dbReference type="PANTHER" id="PTHR39515">
    <property type="entry name" value="CONSERVED PROTEIN"/>
    <property type="match status" value="1"/>
</dbReference>
<dbReference type="PANTHER" id="PTHR39515:SF2">
    <property type="entry name" value="HTH-TYPE TRANSCRIPTIONAL REGULATOR RV0880"/>
    <property type="match status" value="1"/>
</dbReference>
<dbReference type="InterPro" id="IPR036390">
    <property type="entry name" value="WH_DNA-bd_sf"/>
</dbReference>
<dbReference type="SMART" id="SM00347">
    <property type="entry name" value="HTH_MARR"/>
    <property type="match status" value="1"/>
</dbReference>
<feature type="domain" description="HTH marR-type" evidence="2">
    <location>
        <begin position="27"/>
        <end position="161"/>
    </location>
</feature>
<gene>
    <name evidence="3" type="ORF">SAMN05444167_1051</name>
</gene>
<keyword evidence="4" id="KW-1185">Reference proteome</keyword>
<dbReference type="PROSITE" id="PS50995">
    <property type="entry name" value="HTH_MARR_2"/>
    <property type="match status" value="1"/>
</dbReference>
<dbReference type="Gene3D" id="1.10.10.10">
    <property type="entry name" value="Winged helix-like DNA-binding domain superfamily/Winged helix DNA-binding domain"/>
    <property type="match status" value="1"/>
</dbReference>
<dbReference type="InterPro" id="IPR052526">
    <property type="entry name" value="HTH-type_Bedaq_tolerance"/>
</dbReference>
<dbReference type="GO" id="GO:0003700">
    <property type="term" value="F:DNA-binding transcription factor activity"/>
    <property type="evidence" value="ECO:0007669"/>
    <property type="project" value="InterPro"/>
</dbReference>
<dbReference type="GO" id="GO:0003677">
    <property type="term" value="F:DNA binding"/>
    <property type="evidence" value="ECO:0007669"/>
    <property type="project" value="UniProtKB-KW"/>
</dbReference>
<proteinExistence type="predicted"/>
<dbReference type="OrthoDB" id="9804055at2"/>
<dbReference type="RefSeq" id="WP_083344224.1">
    <property type="nucleotide sequence ID" value="NZ_LT629690.1"/>
</dbReference>
<evidence type="ECO:0000313" key="4">
    <source>
        <dbReference type="Proteomes" id="UP000182427"/>
    </source>
</evidence>
<dbReference type="EMBL" id="LT629690">
    <property type="protein sequence ID" value="SDE99058.1"/>
    <property type="molecule type" value="Genomic_DNA"/>
</dbReference>
<protein>
    <submittedName>
        <fullName evidence="3">DNA-binding transcriptional regulator, MarR family</fullName>
    </submittedName>
</protein>
<dbReference type="Pfam" id="PF13412">
    <property type="entry name" value="HTH_24"/>
    <property type="match status" value="1"/>
</dbReference>
<name>A0A1G7HFA5_9BACT</name>
<dbReference type="AlphaFoldDB" id="A0A1G7HFA5"/>
<keyword evidence="3" id="KW-0238">DNA-binding</keyword>
<feature type="region of interest" description="Disordered" evidence="1">
    <location>
        <begin position="1"/>
        <end position="28"/>
    </location>
</feature>
<organism evidence="3 4">
    <name type="scientific">Terriglobus roseus</name>
    <dbReference type="NCBI Taxonomy" id="392734"/>
    <lineage>
        <taxon>Bacteria</taxon>
        <taxon>Pseudomonadati</taxon>
        <taxon>Acidobacteriota</taxon>
        <taxon>Terriglobia</taxon>
        <taxon>Terriglobales</taxon>
        <taxon>Acidobacteriaceae</taxon>
        <taxon>Terriglobus</taxon>
    </lineage>
</organism>
<dbReference type="InterPro" id="IPR000835">
    <property type="entry name" value="HTH_MarR-typ"/>
</dbReference>
<sequence length="166" mass="18749">MAYSNAEPLTERKKRRQNTGRVSTSEDRDLAAALRSSILRIERNIRKRSRSMGRSAIELHVLEALDRHPGITQSELAQLEHMSRPSMGAHIRKLHECGYIRIASMKKVSAGNPAQLHLTNRGRAFVRRAANPGRDWLTQRLALLKVSEHKQLSLALDSLQSIIADK</sequence>
<reference evidence="3 4" key="1">
    <citation type="submission" date="2016-10" db="EMBL/GenBank/DDBJ databases">
        <authorList>
            <person name="de Groot N.N."/>
        </authorList>
    </citation>
    <scope>NUCLEOTIDE SEQUENCE [LARGE SCALE GENOMIC DNA]</scope>
    <source>
        <strain evidence="3 4">GAS232</strain>
    </source>
</reference>
<evidence type="ECO:0000256" key="1">
    <source>
        <dbReference type="SAM" id="MobiDB-lite"/>
    </source>
</evidence>
<dbReference type="InterPro" id="IPR036388">
    <property type="entry name" value="WH-like_DNA-bd_sf"/>
</dbReference>
<dbReference type="SUPFAM" id="SSF46785">
    <property type="entry name" value="Winged helix' DNA-binding domain"/>
    <property type="match status" value="1"/>
</dbReference>